<evidence type="ECO:0000256" key="5">
    <source>
        <dbReference type="ARBA" id="ARBA00023136"/>
    </source>
</evidence>
<sequence>MAHGAGNNTDNQHQGSKSGSFKCRLLGSGTTDSLSSAAQGIDVYAMADYIKIPETEEKVTLETAANLKQGRGKGTQAWKSAYEDVNGALLETEADTQNESAALDARSDIKEVIKKLLLPKDTTDSSHIEEKINEIFGSKEEEKLKQLENAIDDTIIPAGVAQSDNGQRLGNINVEDKLAEILSYYQLRKNKTLVDLKKKLSNTTKITEPKSTEEKEKVCNSKGKDNEDECEKLAKYGCVFNPKGDEGKKCTLSEEAKQKAAGKQTKKQERKMPKQTLQPAILLSFIKPLFCLHFLL</sequence>
<protein>
    <submittedName>
        <fullName evidence="9">Variant surface glycoprotein 1125.5487</fullName>
    </submittedName>
</protein>
<evidence type="ECO:0000256" key="6">
    <source>
        <dbReference type="ARBA" id="ARBA00023180"/>
    </source>
</evidence>
<evidence type="ECO:0000256" key="1">
    <source>
        <dbReference type="ARBA" id="ARBA00002523"/>
    </source>
</evidence>
<organism evidence="9">
    <name type="scientific">Trypanosoma brucei</name>
    <dbReference type="NCBI Taxonomy" id="5691"/>
    <lineage>
        <taxon>Eukaryota</taxon>
        <taxon>Discoba</taxon>
        <taxon>Euglenozoa</taxon>
        <taxon>Kinetoplastea</taxon>
        <taxon>Metakinetoplastina</taxon>
        <taxon>Trypanosomatida</taxon>
        <taxon>Trypanosomatidae</taxon>
        <taxon>Trypanosoma</taxon>
    </lineage>
</organism>
<keyword evidence="7" id="KW-0449">Lipoprotein</keyword>
<evidence type="ECO:0000259" key="8">
    <source>
        <dbReference type="Pfam" id="PF00913"/>
    </source>
</evidence>
<evidence type="ECO:0000256" key="2">
    <source>
        <dbReference type="ARBA" id="ARBA00004609"/>
    </source>
</evidence>
<dbReference type="SUPFAM" id="SSF118251">
    <property type="entry name" value="Variant surface glycoprotein MITAT 1.2, VSG 221, C-terminal domain"/>
    <property type="match status" value="1"/>
</dbReference>
<dbReference type="GO" id="GO:0098552">
    <property type="term" value="C:side of membrane"/>
    <property type="evidence" value="ECO:0007669"/>
    <property type="project" value="UniProtKB-KW"/>
</dbReference>
<keyword evidence="3" id="KW-1003">Cell membrane</keyword>
<dbReference type="InterPro" id="IPR001812">
    <property type="entry name" value="Trypano_VSG_A_N_dom"/>
</dbReference>
<dbReference type="EMBL" id="KX701607">
    <property type="protein sequence ID" value="APD75563.1"/>
    <property type="molecule type" value="Genomic_DNA"/>
</dbReference>
<feature type="domain" description="Trypanosome variant surface glycoprotein A-type N-terminal" evidence="8">
    <location>
        <begin position="6"/>
        <end position="186"/>
    </location>
</feature>
<dbReference type="AlphaFoldDB" id="A0A1J0RCG5"/>
<dbReference type="VEuPathDB" id="TriTrypDB:Tb427_000279100"/>
<dbReference type="InterPro" id="IPR027446">
    <property type="entry name" value="VSG_C_dom_sf"/>
</dbReference>
<dbReference type="Gene3D" id="4.10.110.20">
    <property type="entry name" value="Variant surface glycoprotein MITAT 1.2, VSG 221, C-terminal domain"/>
    <property type="match status" value="1"/>
</dbReference>
<proteinExistence type="predicted"/>
<dbReference type="GO" id="GO:0005886">
    <property type="term" value="C:plasma membrane"/>
    <property type="evidence" value="ECO:0007669"/>
    <property type="project" value="UniProtKB-SubCell"/>
</dbReference>
<accession>A0A1J0RCG5</accession>
<dbReference type="Pfam" id="PF00913">
    <property type="entry name" value="Trypan_glycop"/>
    <property type="match status" value="1"/>
</dbReference>
<evidence type="ECO:0000256" key="7">
    <source>
        <dbReference type="ARBA" id="ARBA00023288"/>
    </source>
</evidence>
<keyword evidence="4" id="KW-0336">GPI-anchor</keyword>
<reference evidence="9" key="1">
    <citation type="submission" date="2016-08" db="EMBL/GenBank/DDBJ databases">
        <title>VSG repertoire of Trypanosoma brucei EATRO 1125.</title>
        <authorList>
            <person name="Cross G.A."/>
        </authorList>
    </citation>
    <scope>NUCLEOTIDE SEQUENCE</scope>
    <source>
        <strain evidence="9">EATRO 1125</strain>
    </source>
</reference>
<dbReference type="Gene3D" id="3.90.150.10">
    <property type="entry name" value="Variant Surface Glycoprotein, subunit A domain 1"/>
    <property type="match status" value="1"/>
</dbReference>
<evidence type="ECO:0000256" key="4">
    <source>
        <dbReference type="ARBA" id="ARBA00022622"/>
    </source>
</evidence>
<keyword evidence="6" id="KW-0325">Glycoprotein</keyword>
<evidence type="ECO:0000256" key="3">
    <source>
        <dbReference type="ARBA" id="ARBA00022475"/>
    </source>
</evidence>
<dbReference type="GO" id="GO:0042783">
    <property type="term" value="P:symbiont-mediated evasion of host immune response"/>
    <property type="evidence" value="ECO:0007669"/>
    <property type="project" value="InterPro"/>
</dbReference>
<dbReference type="Gene3D" id="1.10.470.10">
    <property type="entry name" value="Variant Surface Glycoprotein, subunit A, domain 2"/>
    <property type="match status" value="1"/>
</dbReference>
<comment type="function">
    <text evidence="1">VSG forms a coat on the surface of the parasite. The trypanosome evades the immune response of the host by expressing a series of antigenically distinct VSGs from an estimated 1000 VSG genes.</text>
</comment>
<dbReference type="SUPFAM" id="SSF58087">
    <property type="entry name" value="Variant surface glycoprotein (N-terminal domain)"/>
    <property type="match status" value="1"/>
</dbReference>
<keyword evidence="5" id="KW-0472">Membrane</keyword>
<name>A0A1J0RCG5_9TRYP</name>
<evidence type="ECO:0000313" key="9">
    <source>
        <dbReference type="EMBL" id="APD75563.1"/>
    </source>
</evidence>
<comment type="subcellular location">
    <subcellularLocation>
        <location evidence="2">Cell membrane</location>
        <topology evidence="2">Lipid-anchor</topology>
        <topology evidence="2">GPI-anchor</topology>
    </subcellularLocation>
</comment>